<dbReference type="Pfam" id="PF02834">
    <property type="entry name" value="LigT_PEase"/>
    <property type="match status" value="2"/>
</dbReference>
<dbReference type="PANTHER" id="PTHR35561">
    <property type="entry name" value="RNA 2',3'-CYCLIC PHOSPHODIESTERASE"/>
    <property type="match status" value="1"/>
</dbReference>
<gene>
    <name evidence="4" type="ORF">W911_01150</name>
</gene>
<dbReference type="HOGENOM" id="CLU_081251_0_0_5"/>
<comment type="similarity">
    <text evidence="2">Belongs to the 2H phosphoesterase superfamily. ThpR family.</text>
</comment>
<dbReference type="AlphaFoldDB" id="V5SBI5"/>
<dbReference type="GO" id="GO:0004113">
    <property type="term" value="F:2',3'-cyclic-nucleotide 3'-phosphodiesterase activity"/>
    <property type="evidence" value="ECO:0007669"/>
    <property type="project" value="InterPro"/>
</dbReference>
<dbReference type="EC" id="3.1.4.58" evidence="2"/>
<dbReference type="SUPFAM" id="SSF55144">
    <property type="entry name" value="LigT-like"/>
    <property type="match status" value="1"/>
</dbReference>
<keyword evidence="5" id="KW-1185">Reference proteome</keyword>
<comment type="function">
    <text evidence="2">Hydrolyzes RNA 2',3'-cyclic phosphodiester to an RNA 2'-phosphomonoester.</text>
</comment>
<dbReference type="GO" id="GO:0008664">
    <property type="term" value="F:RNA 2',3'-cyclic 3'-phosphodiesterase activity"/>
    <property type="evidence" value="ECO:0007669"/>
    <property type="project" value="UniProtKB-EC"/>
</dbReference>
<feature type="short sequence motif" description="HXTX 2" evidence="2">
    <location>
        <begin position="120"/>
        <end position="123"/>
    </location>
</feature>
<dbReference type="EMBL" id="CP006912">
    <property type="protein sequence ID" value="AHB47319.1"/>
    <property type="molecule type" value="Genomic_DNA"/>
</dbReference>
<dbReference type="InterPro" id="IPR004175">
    <property type="entry name" value="RNA_CPDase"/>
</dbReference>
<evidence type="ECO:0000259" key="3">
    <source>
        <dbReference type="Pfam" id="PF02834"/>
    </source>
</evidence>
<sequence>MPRLFTALALPPDLADRLADLAMPLAGARWIAPEDMHITLRFAGDIDNPTAREFHAALSSIEEPAFTLKLSGFGAFGGQQPRTLWAGVADNPWLDTLARANDRAARSAGLPHAKHPFRPHVTLARLRGTRPEAVARVLEQLGAFESKPFSVEEFLLMSSKPKVGGGPYVVEEAFPLGGTDARQDRWSEL</sequence>
<keyword evidence="4" id="KW-0436">Ligase</keyword>
<dbReference type="PANTHER" id="PTHR35561:SF1">
    <property type="entry name" value="RNA 2',3'-CYCLIC PHOSPHODIESTERASE"/>
    <property type="match status" value="1"/>
</dbReference>
<evidence type="ECO:0000256" key="2">
    <source>
        <dbReference type="HAMAP-Rule" id="MF_01940"/>
    </source>
</evidence>
<dbReference type="RefSeq" id="WP_023785672.1">
    <property type="nucleotide sequence ID" value="NC_022997.1"/>
</dbReference>
<dbReference type="OrthoDB" id="9793819at2"/>
<dbReference type="GO" id="GO:0016874">
    <property type="term" value="F:ligase activity"/>
    <property type="evidence" value="ECO:0007669"/>
    <property type="project" value="UniProtKB-KW"/>
</dbReference>
<evidence type="ECO:0000256" key="1">
    <source>
        <dbReference type="ARBA" id="ARBA00022801"/>
    </source>
</evidence>
<dbReference type="Proteomes" id="UP000018542">
    <property type="component" value="Chromosome"/>
</dbReference>
<name>V5SBI5_9HYPH</name>
<evidence type="ECO:0000313" key="4">
    <source>
        <dbReference type="EMBL" id="AHB47319.1"/>
    </source>
</evidence>
<dbReference type="Gene3D" id="3.90.1140.10">
    <property type="entry name" value="Cyclic phosphodiesterase"/>
    <property type="match status" value="1"/>
</dbReference>
<feature type="domain" description="Phosphoesterase HXTX" evidence="3">
    <location>
        <begin position="9"/>
        <end position="85"/>
    </location>
</feature>
<feature type="domain" description="Phosphoesterase HXTX" evidence="3">
    <location>
        <begin position="93"/>
        <end position="164"/>
    </location>
</feature>
<dbReference type="STRING" id="1029756.W911_01150"/>
<proteinExistence type="inferred from homology"/>
<dbReference type="NCBIfam" id="TIGR02258">
    <property type="entry name" value="2_5_ligase"/>
    <property type="match status" value="1"/>
</dbReference>
<feature type="active site" description="Proton acceptor" evidence="2">
    <location>
        <position position="120"/>
    </location>
</feature>
<organism evidence="4 5">
    <name type="scientific">Hyphomicrobium nitrativorans NL23</name>
    <dbReference type="NCBI Taxonomy" id="1029756"/>
    <lineage>
        <taxon>Bacteria</taxon>
        <taxon>Pseudomonadati</taxon>
        <taxon>Pseudomonadota</taxon>
        <taxon>Alphaproteobacteria</taxon>
        <taxon>Hyphomicrobiales</taxon>
        <taxon>Hyphomicrobiaceae</taxon>
        <taxon>Hyphomicrobium</taxon>
    </lineage>
</organism>
<dbReference type="PATRIC" id="fig|1029756.8.peg.244"/>
<dbReference type="HAMAP" id="MF_01940">
    <property type="entry name" value="RNA_CPDase"/>
    <property type="match status" value="1"/>
</dbReference>
<keyword evidence="1 2" id="KW-0378">Hydrolase</keyword>
<feature type="active site" description="Proton donor" evidence="2">
    <location>
        <position position="37"/>
    </location>
</feature>
<dbReference type="KEGG" id="hni:W911_01150"/>
<accession>V5SBI5</accession>
<reference evidence="4 5" key="1">
    <citation type="journal article" date="2014" name="Genome Announc.">
        <title>Complete Genome Sequence of Hyphomicrobium nitrativorans Strain NL23, a Denitrifying Bacterium Isolated from Biofilm of a Methanol-Fed Denitrification System Treating Seawater at the Montreal Biodome.</title>
        <authorList>
            <person name="Martineau C."/>
            <person name="Villeneuve C."/>
            <person name="Mauffrey F."/>
            <person name="Villemur R."/>
        </authorList>
    </citation>
    <scope>NUCLEOTIDE SEQUENCE [LARGE SCALE GENOMIC DNA]</scope>
    <source>
        <strain evidence="4">NL23</strain>
    </source>
</reference>
<evidence type="ECO:0000313" key="5">
    <source>
        <dbReference type="Proteomes" id="UP000018542"/>
    </source>
</evidence>
<protein>
    <recommendedName>
        <fullName evidence="2">RNA 2',3'-cyclic phosphodiesterase</fullName>
        <shortName evidence="2">RNA 2',3'-CPDase</shortName>
        <ecNumber evidence="2">3.1.4.58</ecNumber>
    </recommendedName>
</protein>
<comment type="catalytic activity">
    <reaction evidence="2">
        <text>a 3'-end 2',3'-cyclophospho-ribonucleotide-RNA + H2O = a 3'-end 2'-phospho-ribonucleotide-RNA + H(+)</text>
        <dbReference type="Rhea" id="RHEA:11828"/>
        <dbReference type="Rhea" id="RHEA-COMP:10464"/>
        <dbReference type="Rhea" id="RHEA-COMP:17353"/>
        <dbReference type="ChEBI" id="CHEBI:15377"/>
        <dbReference type="ChEBI" id="CHEBI:15378"/>
        <dbReference type="ChEBI" id="CHEBI:83064"/>
        <dbReference type="ChEBI" id="CHEBI:173113"/>
        <dbReference type="EC" id="3.1.4.58"/>
    </reaction>
</comment>
<dbReference type="InterPro" id="IPR009097">
    <property type="entry name" value="Cyclic_Pdiesterase"/>
</dbReference>
<dbReference type="InterPro" id="IPR014051">
    <property type="entry name" value="Phosphoesterase_HXTX"/>
</dbReference>
<feature type="short sequence motif" description="HXTX 1" evidence="2">
    <location>
        <begin position="37"/>
        <end position="40"/>
    </location>
</feature>